<evidence type="ECO:0000256" key="6">
    <source>
        <dbReference type="ARBA" id="ARBA00022771"/>
    </source>
</evidence>
<dbReference type="InterPro" id="IPR044066">
    <property type="entry name" value="TRIAD_supradom"/>
</dbReference>
<dbReference type="InterPro" id="IPR031127">
    <property type="entry name" value="E3_UB_ligase_RBR"/>
</dbReference>
<dbReference type="EC" id="2.3.2.31" evidence="2"/>
<keyword evidence="9" id="KW-0472">Membrane</keyword>
<evidence type="ECO:0000313" key="11">
    <source>
        <dbReference type="EMBL" id="EQC30189.1"/>
    </source>
</evidence>
<feature type="domain" description="RING-type" evidence="10">
    <location>
        <begin position="1"/>
        <end position="199"/>
    </location>
</feature>
<dbReference type="Proteomes" id="UP000030762">
    <property type="component" value="Unassembled WGS sequence"/>
</dbReference>
<dbReference type="OrthoDB" id="1431934at2759"/>
<evidence type="ECO:0000256" key="2">
    <source>
        <dbReference type="ARBA" id="ARBA00012251"/>
    </source>
</evidence>
<dbReference type="STRING" id="1156394.T0PXC9"/>
<dbReference type="Pfam" id="PF01485">
    <property type="entry name" value="IBR"/>
    <property type="match status" value="1"/>
</dbReference>
<keyword evidence="9" id="KW-0812">Transmembrane</keyword>
<feature type="transmembrane region" description="Helical" evidence="9">
    <location>
        <begin position="236"/>
        <end position="261"/>
    </location>
</feature>
<comment type="catalytic activity">
    <reaction evidence="1">
        <text>[E2 ubiquitin-conjugating enzyme]-S-ubiquitinyl-L-cysteine + [acceptor protein]-L-lysine = [E2 ubiquitin-conjugating enzyme]-L-cysteine + [acceptor protein]-N(6)-ubiquitinyl-L-lysine.</text>
        <dbReference type="EC" id="2.3.2.31"/>
    </reaction>
</comment>
<dbReference type="GO" id="GO:0061630">
    <property type="term" value="F:ubiquitin protein ligase activity"/>
    <property type="evidence" value="ECO:0007669"/>
    <property type="project" value="UniProtKB-EC"/>
</dbReference>
<keyword evidence="8" id="KW-0862">Zinc</keyword>
<dbReference type="InParanoid" id="T0PXC9"/>
<keyword evidence="6" id="KW-0863">Zinc-finger</keyword>
<dbReference type="SMART" id="SM00647">
    <property type="entry name" value="IBR"/>
    <property type="match status" value="2"/>
</dbReference>
<dbReference type="PROSITE" id="PS00518">
    <property type="entry name" value="ZF_RING_1"/>
    <property type="match status" value="1"/>
</dbReference>
<gene>
    <name evidence="11" type="ORF">SDRG_12041</name>
</gene>
<evidence type="ECO:0000256" key="1">
    <source>
        <dbReference type="ARBA" id="ARBA00001798"/>
    </source>
</evidence>
<dbReference type="RefSeq" id="XP_008616321.1">
    <property type="nucleotide sequence ID" value="XM_008618099.1"/>
</dbReference>
<dbReference type="SUPFAM" id="SSF57850">
    <property type="entry name" value="RING/U-box"/>
    <property type="match status" value="2"/>
</dbReference>
<proteinExistence type="predicted"/>
<dbReference type="PANTHER" id="PTHR11685">
    <property type="entry name" value="RBR FAMILY RING FINGER AND IBR DOMAIN-CONTAINING"/>
    <property type="match status" value="1"/>
</dbReference>
<accession>T0PXC9</accession>
<dbReference type="GO" id="GO:0008270">
    <property type="term" value="F:zinc ion binding"/>
    <property type="evidence" value="ECO:0007669"/>
    <property type="project" value="UniProtKB-KW"/>
</dbReference>
<dbReference type="InterPro" id="IPR013083">
    <property type="entry name" value="Znf_RING/FYVE/PHD"/>
</dbReference>
<dbReference type="OMA" id="CPDMACR"/>
<organism evidence="11 12">
    <name type="scientific">Saprolegnia diclina (strain VS20)</name>
    <dbReference type="NCBI Taxonomy" id="1156394"/>
    <lineage>
        <taxon>Eukaryota</taxon>
        <taxon>Sar</taxon>
        <taxon>Stramenopiles</taxon>
        <taxon>Oomycota</taxon>
        <taxon>Saprolegniomycetes</taxon>
        <taxon>Saprolegniales</taxon>
        <taxon>Saprolegniaceae</taxon>
        <taxon>Saprolegnia</taxon>
    </lineage>
</organism>
<evidence type="ECO:0000256" key="7">
    <source>
        <dbReference type="ARBA" id="ARBA00022786"/>
    </source>
</evidence>
<evidence type="ECO:0000259" key="10">
    <source>
        <dbReference type="PROSITE" id="PS51873"/>
    </source>
</evidence>
<keyword evidence="7" id="KW-0833">Ubl conjugation pathway</keyword>
<evidence type="ECO:0000256" key="5">
    <source>
        <dbReference type="ARBA" id="ARBA00022737"/>
    </source>
</evidence>
<dbReference type="EMBL" id="JH767177">
    <property type="protein sequence ID" value="EQC30189.1"/>
    <property type="molecule type" value="Genomic_DNA"/>
</dbReference>
<evidence type="ECO:0000256" key="8">
    <source>
        <dbReference type="ARBA" id="ARBA00022833"/>
    </source>
</evidence>
<dbReference type="AlphaFoldDB" id="T0PXC9"/>
<dbReference type="Gene3D" id="1.20.120.1750">
    <property type="match status" value="1"/>
</dbReference>
<evidence type="ECO:0000313" key="12">
    <source>
        <dbReference type="Proteomes" id="UP000030762"/>
    </source>
</evidence>
<reference evidence="11 12" key="1">
    <citation type="submission" date="2012-04" db="EMBL/GenBank/DDBJ databases">
        <title>The Genome Sequence of Saprolegnia declina VS20.</title>
        <authorList>
            <consortium name="The Broad Institute Genome Sequencing Platform"/>
            <person name="Russ C."/>
            <person name="Nusbaum C."/>
            <person name="Tyler B."/>
            <person name="van West P."/>
            <person name="Dieguez-Uribeondo J."/>
            <person name="de Bruijn I."/>
            <person name="Tripathy S."/>
            <person name="Jiang R."/>
            <person name="Young S.K."/>
            <person name="Zeng Q."/>
            <person name="Gargeya S."/>
            <person name="Fitzgerald M."/>
            <person name="Haas B."/>
            <person name="Abouelleil A."/>
            <person name="Alvarado L."/>
            <person name="Arachchi H.M."/>
            <person name="Berlin A."/>
            <person name="Chapman S.B."/>
            <person name="Goldberg J."/>
            <person name="Griggs A."/>
            <person name="Gujja S."/>
            <person name="Hansen M."/>
            <person name="Howarth C."/>
            <person name="Imamovic A."/>
            <person name="Larimer J."/>
            <person name="McCowen C."/>
            <person name="Montmayeur A."/>
            <person name="Murphy C."/>
            <person name="Neiman D."/>
            <person name="Pearson M."/>
            <person name="Priest M."/>
            <person name="Roberts A."/>
            <person name="Saif S."/>
            <person name="Shea T."/>
            <person name="Sisk P."/>
            <person name="Sykes S."/>
            <person name="Wortman J."/>
            <person name="Nusbaum C."/>
            <person name="Birren B."/>
        </authorList>
    </citation>
    <scope>NUCLEOTIDE SEQUENCE [LARGE SCALE GENOMIC DNA]</scope>
    <source>
        <strain evidence="11 12">VS20</strain>
    </source>
</reference>
<keyword evidence="12" id="KW-1185">Reference proteome</keyword>
<keyword evidence="5" id="KW-0677">Repeat</keyword>
<dbReference type="GO" id="GO:0016567">
    <property type="term" value="P:protein ubiquitination"/>
    <property type="evidence" value="ECO:0007669"/>
    <property type="project" value="InterPro"/>
</dbReference>
<keyword evidence="9" id="KW-1133">Transmembrane helix</keyword>
<protein>
    <recommendedName>
        <fullName evidence="2">RBR-type E3 ubiquitin transferase</fullName>
        <ecNumber evidence="2">2.3.2.31</ecNumber>
    </recommendedName>
</protein>
<keyword evidence="3" id="KW-0808">Transferase</keyword>
<dbReference type="InterPro" id="IPR017907">
    <property type="entry name" value="Znf_RING_CS"/>
</dbReference>
<dbReference type="GeneID" id="19952768"/>
<dbReference type="InterPro" id="IPR002867">
    <property type="entry name" value="IBR_dom"/>
</dbReference>
<evidence type="ECO:0000256" key="3">
    <source>
        <dbReference type="ARBA" id="ARBA00022679"/>
    </source>
</evidence>
<name>T0PXC9_SAPDV</name>
<dbReference type="Pfam" id="PF22191">
    <property type="entry name" value="IBR_1"/>
    <property type="match status" value="1"/>
</dbReference>
<evidence type="ECO:0000256" key="4">
    <source>
        <dbReference type="ARBA" id="ARBA00022723"/>
    </source>
</evidence>
<dbReference type="VEuPathDB" id="FungiDB:SDRG_12041"/>
<evidence type="ECO:0000256" key="9">
    <source>
        <dbReference type="SAM" id="Phobius"/>
    </source>
</evidence>
<sequence length="284" mass="31325">MDELCNICFEPSHVASAVWRCDSCPAVACLRCMRHYVRHKVNGGQVTTGQLVCPGPCRSPLANVELFMQPSLFVKYTRFLNTQLEIQQGTRYCPRPTCGAPLNMDKSSSAKRRVYCATCDTESCFECGDLFHAWPVCKDRRFRKYCDRHAVQTCARCQWPIEKHGGCNHMTCLRCGHEFCWLCLAEWGEHSKVHCLPLAMLHSKHILYGPTAPIRFVTKSVLATVATGSALVVGSVAAGLAVTGASVLACAAVFVVPPIALTKHLKKKTKLKQQRQASHATAAA</sequence>
<dbReference type="eggNOG" id="KOG1815">
    <property type="taxonomic scope" value="Eukaryota"/>
</dbReference>
<keyword evidence="4" id="KW-0479">Metal-binding</keyword>
<dbReference type="Gene3D" id="3.30.40.10">
    <property type="entry name" value="Zinc/RING finger domain, C3HC4 (zinc finger)"/>
    <property type="match status" value="1"/>
</dbReference>
<dbReference type="PROSITE" id="PS51873">
    <property type="entry name" value="TRIAD"/>
    <property type="match status" value="1"/>
</dbReference>